<evidence type="ECO:0000313" key="2">
    <source>
        <dbReference type="Proteomes" id="UP001162480"/>
    </source>
</evidence>
<dbReference type="EMBL" id="OX597843">
    <property type="protein sequence ID" value="CAI9744204.1"/>
    <property type="molecule type" value="Genomic_DNA"/>
</dbReference>
<gene>
    <name evidence="1" type="ORF">OCTVUL_1B014784</name>
</gene>
<accession>A0AA36C1D6</accession>
<keyword evidence="2" id="KW-1185">Reference proteome</keyword>
<sequence length="530" mass="61640">MHASSVAAWAFVFLSSYWYHSPKMKEWMVFRNAISKSCRNIDDNLENCIYNLQLKLLESKKWRHAAAKRKKRANPRQFIANMTEFGSVLFNQSMLELPVPSFQCMSSWHSNSFVNNSSIDSISSEIIPRNTFTRTIIPAVFKRKKRKRRASNSSSDFDRRKIAELEKKMDVLVKMQTHSNELINSFAARLDIYERSMFAMKSNIEVLHKLLQYTTENLVRQESSIRKLHVRKSSTRNEMKAVRESVKLSRAYLQNSLHMQKNSSQTLKSSLKTLSNSEKRILDLFAKLQNHQSEPKPQISTSLHFDTIYPFLLLLIPLEVVLVMVCMRSCCRSSQNETPRTYITNPFRLFQGRAERQNQNSSENILEMIRQSDLDDVVCSLYFDQRYQLHESLTESLKQNVPNLRVEYCYVEQPSDILSIPRAKTYLLFVDLKQKNGIDPIKGMNNLKIFLLNGVQRMGADVFLVMTGDKNSDQLEGSTTLYHQSLKFLRSHRDVLCLISAKRVLSVNETWTSHQLEHVSQTIGVWHDIE</sequence>
<reference evidence="1" key="1">
    <citation type="submission" date="2023-08" db="EMBL/GenBank/DDBJ databases">
        <authorList>
            <person name="Alioto T."/>
            <person name="Alioto T."/>
            <person name="Gomez Garrido J."/>
        </authorList>
    </citation>
    <scope>NUCLEOTIDE SEQUENCE</scope>
</reference>
<evidence type="ECO:0000313" key="1">
    <source>
        <dbReference type="EMBL" id="CAI9744204.1"/>
    </source>
</evidence>
<protein>
    <submittedName>
        <fullName evidence="1">Uncharacterized protein</fullName>
    </submittedName>
</protein>
<name>A0AA36C1D6_OCTVU</name>
<dbReference type="Proteomes" id="UP001162480">
    <property type="component" value="Chromosome 30"/>
</dbReference>
<dbReference type="AlphaFoldDB" id="A0AA36C1D6"/>
<proteinExistence type="predicted"/>
<organism evidence="1 2">
    <name type="scientific">Octopus vulgaris</name>
    <name type="common">Common octopus</name>
    <dbReference type="NCBI Taxonomy" id="6645"/>
    <lineage>
        <taxon>Eukaryota</taxon>
        <taxon>Metazoa</taxon>
        <taxon>Spiralia</taxon>
        <taxon>Lophotrochozoa</taxon>
        <taxon>Mollusca</taxon>
        <taxon>Cephalopoda</taxon>
        <taxon>Coleoidea</taxon>
        <taxon>Octopodiformes</taxon>
        <taxon>Octopoda</taxon>
        <taxon>Incirrata</taxon>
        <taxon>Octopodidae</taxon>
        <taxon>Octopus</taxon>
    </lineage>
</organism>